<accession>A0AA48HLX5</accession>
<feature type="domain" description="Spore coat protein U/FanG" evidence="2">
    <location>
        <begin position="33"/>
        <end position="161"/>
    </location>
</feature>
<feature type="signal peptide" evidence="1">
    <location>
        <begin position="1"/>
        <end position="22"/>
    </location>
</feature>
<evidence type="ECO:0000313" key="4">
    <source>
        <dbReference type="Proteomes" id="UP001333710"/>
    </source>
</evidence>
<dbReference type="AlphaFoldDB" id="A0AA48HLX5"/>
<keyword evidence="4" id="KW-1185">Reference proteome</keyword>
<proteinExistence type="predicted"/>
<gene>
    <name evidence="3" type="ORF">MACH26_14830</name>
</gene>
<reference evidence="3" key="1">
    <citation type="submission" date="2023-01" db="EMBL/GenBank/DDBJ databases">
        <title>Complete genome sequence of Planctobacterium marinum strain Dej080120_11.</title>
        <authorList>
            <person name="Ueki S."/>
            <person name="Maruyama F."/>
        </authorList>
    </citation>
    <scope>NUCLEOTIDE SEQUENCE</scope>
    <source>
        <strain evidence="3">Dej080120_11</strain>
    </source>
</reference>
<organism evidence="3 4">
    <name type="scientific">Planctobacterium marinum</name>
    <dbReference type="NCBI Taxonomy" id="1631968"/>
    <lineage>
        <taxon>Bacteria</taxon>
        <taxon>Pseudomonadati</taxon>
        <taxon>Pseudomonadota</taxon>
        <taxon>Gammaproteobacteria</taxon>
        <taxon>Alteromonadales</taxon>
        <taxon>Alteromonadaceae</taxon>
        <taxon>Planctobacterium</taxon>
    </lineage>
</organism>
<sequence length="165" mass="16734">MKYASGSALVAIVTIAALQANAKISLEDTAQTSFDIGGEIAAECKVSNATSDNATSLDLSNASAQTAGTLSVWCNTGQNVADTTYSSANNGFLIDESGNQIAYNINVGDQANSLSLSSPQTVQQANGTGTGGDSEATDVAIIPQVNGFESSGSYSDTISVTVTYN</sequence>
<dbReference type="Pfam" id="PF05229">
    <property type="entry name" value="SCPU"/>
    <property type="match status" value="1"/>
</dbReference>
<dbReference type="Proteomes" id="UP001333710">
    <property type="component" value="Chromosome"/>
</dbReference>
<dbReference type="RefSeq" id="WP_338291979.1">
    <property type="nucleotide sequence ID" value="NZ_AP027272.1"/>
</dbReference>
<dbReference type="InterPro" id="IPR007893">
    <property type="entry name" value="Spore_coat_U/FanG"/>
</dbReference>
<feature type="chain" id="PRO_5041322798" description="Spore coat protein U/FanG domain-containing protein" evidence="1">
    <location>
        <begin position="23"/>
        <end position="165"/>
    </location>
</feature>
<evidence type="ECO:0000313" key="3">
    <source>
        <dbReference type="EMBL" id="BDX05962.1"/>
    </source>
</evidence>
<keyword evidence="1" id="KW-0732">Signal</keyword>
<dbReference type="EMBL" id="AP027272">
    <property type="protein sequence ID" value="BDX05962.1"/>
    <property type="molecule type" value="Genomic_DNA"/>
</dbReference>
<protein>
    <recommendedName>
        <fullName evidence="2">Spore coat protein U/FanG domain-containing protein</fullName>
    </recommendedName>
</protein>
<dbReference type="KEGG" id="pmaw:MACH26_14830"/>
<evidence type="ECO:0000256" key="1">
    <source>
        <dbReference type="SAM" id="SignalP"/>
    </source>
</evidence>
<evidence type="ECO:0000259" key="2">
    <source>
        <dbReference type="Pfam" id="PF05229"/>
    </source>
</evidence>
<name>A0AA48HLX5_9ALTE</name>